<protein>
    <submittedName>
        <fullName evidence="7">Transporter, major facilitator family</fullName>
    </submittedName>
</protein>
<feature type="domain" description="Major facilitator superfamily (MFS) profile" evidence="6">
    <location>
        <begin position="18"/>
        <end position="406"/>
    </location>
</feature>
<feature type="transmembrane region" description="Helical" evidence="5">
    <location>
        <begin position="293"/>
        <end position="311"/>
    </location>
</feature>
<keyword evidence="4 5" id="KW-0472">Membrane</keyword>
<keyword evidence="3 5" id="KW-1133">Transmembrane helix</keyword>
<dbReference type="STRING" id="118168.MC7420_3451"/>
<evidence type="ECO:0000313" key="7">
    <source>
        <dbReference type="EMBL" id="EDX71336.1"/>
    </source>
</evidence>
<accession>B4W3D7</accession>
<feature type="transmembrane region" description="Helical" evidence="5">
    <location>
        <begin position="82"/>
        <end position="101"/>
    </location>
</feature>
<dbReference type="Pfam" id="PF07690">
    <property type="entry name" value="MFS_1"/>
    <property type="match status" value="1"/>
</dbReference>
<name>B4W3D7_9CYAN</name>
<dbReference type="InterPro" id="IPR050327">
    <property type="entry name" value="Proton-linked_MCT"/>
</dbReference>
<dbReference type="AlphaFoldDB" id="B4W3D7"/>
<dbReference type="GO" id="GO:0005886">
    <property type="term" value="C:plasma membrane"/>
    <property type="evidence" value="ECO:0007669"/>
    <property type="project" value="UniProtKB-SubCell"/>
</dbReference>
<feature type="transmembrane region" description="Helical" evidence="5">
    <location>
        <begin position="317"/>
        <end position="345"/>
    </location>
</feature>
<reference evidence="7 8" key="1">
    <citation type="submission" date="2008-07" db="EMBL/GenBank/DDBJ databases">
        <authorList>
            <person name="Tandeau de Marsac N."/>
            <person name="Ferriera S."/>
            <person name="Johnson J."/>
            <person name="Kravitz S."/>
            <person name="Beeson K."/>
            <person name="Sutton G."/>
            <person name="Rogers Y.-H."/>
            <person name="Friedman R."/>
            <person name="Frazier M."/>
            <person name="Venter J.C."/>
        </authorList>
    </citation>
    <scope>NUCLEOTIDE SEQUENCE [LARGE SCALE GENOMIC DNA]</scope>
    <source>
        <strain evidence="7 8">PCC 7420</strain>
    </source>
</reference>
<proteinExistence type="predicted"/>
<dbReference type="GO" id="GO:0022857">
    <property type="term" value="F:transmembrane transporter activity"/>
    <property type="evidence" value="ECO:0007669"/>
    <property type="project" value="InterPro"/>
</dbReference>
<feature type="transmembrane region" description="Helical" evidence="5">
    <location>
        <begin position="143"/>
        <end position="163"/>
    </location>
</feature>
<dbReference type="HOGENOM" id="CLU_001265_59_7_3"/>
<dbReference type="EMBL" id="DS989874">
    <property type="protein sequence ID" value="EDX71336.1"/>
    <property type="molecule type" value="Genomic_DNA"/>
</dbReference>
<evidence type="ECO:0000259" key="6">
    <source>
        <dbReference type="PROSITE" id="PS50850"/>
    </source>
</evidence>
<evidence type="ECO:0000313" key="8">
    <source>
        <dbReference type="Proteomes" id="UP000003835"/>
    </source>
</evidence>
<organism evidence="7 8">
    <name type="scientific">Coleofasciculus chthonoplastes PCC 7420</name>
    <dbReference type="NCBI Taxonomy" id="118168"/>
    <lineage>
        <taxon>Bacteria</taxon>
        <taxon>Bacillati</taxon>
        <taxon>Cyanobacteriota</taxon>
        <taxon>Cyanophyceae</taxon>
        <taxon>Coleofasciculales</taxon>
        <taxon>Coleofasciculaceae</taxon>
        <taxon>Coleofasciculus</taxon>
    </lineage>
</organism>
<feature type="transmembrane region" description="Helical" evidence="5">
    <location>
        <begin position="260"/>
        <end position="281"/>
    </location>
</feature>
<feature type="transmembrane region" description="Helical" evidence="5">
    <location>
        <begin position="384"/>
        <end position="402"/>
    </location>
</feature>
<feature type="transmembrane region" description="Helical" evidence="5">
    <location>
        <begin position="354"/>
        <end position="372"/>
    </location>
</feature>
<comment type="subcellular location">
    <subcellularLocation>
        <location evidence="1">Cell membrane</location>
        <topology evidence="1">Multi-pass membrane protein</topology>
    </subcellularLocation>
</comment>
<keyword evidence="8" id="KW-1185">Reference proteome</keyword>
<dbReference type="Gene3D" id="1.20.1250.20">
    <property type="entry name" value="MFS general substrate transporter like domains"/>
    <property type="match status" value="2"/>
</dbReference>
<feature type="transmembrane region" description="Helical" evidence="5">
    <location>
        <begin position="227"/>
        <end position="248"/>
    </location>
</feature>
<dbReference type="CDD" id="cd17353">
    <property type="entry name" value="MFS_OFA_like"/>
    <property type="match status" value="1"/>
</dbReference>
<feature type="transmembrane region" description="Helical" evidence="5">
    <location>
        <begin position="20"/>
        <end position="41"/>
    </location>
</feature>
<dbReference type="InterPro" id="IPR036259">
    <property type="entry name" value="MFS_trans_sf"/>
</dbReference>
<gene>
    <name evidence="7" type="ORF">MC7420_3451</name>
</gene>
<dbReference type="Proteomes" id="UP000003835">
    <property type="component" value="Unassembled WGS sequence"/>
</dbReference>
<dbReference type="PANTHER" id="PTHR11360">
    <property type="entry name" value="MONOCARBOXYLATE TRANSPORTER"/>
    <property type="match status" value="1"/>
</dbReference>
<dbReference type="eggNOG" id="COG2223">
    <property type="taxonomic scope" value="Bacteria"/>
</dbReference>
<evidence type="ECO:0000256" key="3">
    <source>
        <dbReference type="ARBA" id="ARBA00022989"/>
    </source>
</evidence>
<dbReference type="PROSITE" id="PS50850">
    <property type="entry name" value="MFS"/>
    <property type="match status" value="1"/>
</dbReference>
<keyword evidence="2 5" id="KW-0812">Transmembrane</keyword>
<feature type="transmembrane region" description="Helical" evidence="5">
    <location>
        <begin position="53"/>
        <end position="70"/>
    </location>
</feature>
<dbReference type="RefSeq" id="WP_006105870.1">
    <property type="nucleotide sequence ID" value="NZ_DS989874.1"/>
</dbReference>
<feature type="transmembrane region" description="Helical" evidence="5">
    <location>
        <begin position="107"/>
        <end position="131"/>
    </location>
</feature>
<dbReference type="PANTHER" id="PTHR11360:SF304">
    <property type="entry name" value="MFS DOMAIN-CONTAINING PROTEIN"/>
    <property type="match status" value="1"/>
</dbReference>
<evidence type="ECO:0000256" key="1">
    <source>
        <dbReference type="ARBA" id="ARBA00004651"/>
    </source>
</evidence>
<feature type="transmembrane region" description="Helical" evidence="5">
    <location>
        <begin position="169"/>
        <end position="194"/>
    </location>
</feature>
<dbReference type="InterPro" id="IPR020846">
    <property type="entry name" value="MFS_dom"/>
</dbReference>
<dbReference type="SUPFAM" id="SSF103473">
    <property type="entry name" value="MFS general substrate transporter"/>
    <property type="match status" value="1"/>
</dbReference>
<evidence type="ECO:0000256" key="5">
    <source>
        <dbReference type="SAM" id="Phobius"/>
    </source>
</evidence>
<evidence type="ECO:0000256" key="4">
    <source>
        <dbReference type="ARBA" id="ARBA00023136"/>
    </source>
</evidence>
<evidence type="ECO:0000256" key="2">
    <source>
        <dbReference type="ARBA" id="ARBA00022692"/>
    </source>
</evidence>
<sequence length="406" mass="43374">MDNWQSVSVFGLPAEKGRWFLIPLGSLILLCLGTVYSWSIFRKPLEDLFGISATQSLLPFTVLLVLYALLMPITGFYIDKIGVSKITAIGGVVTGIGYILSSFATNIILLTITYGVIAGAGVGIAYGVPLAVSAKWFPDRKGLAVGLTAIGFGLSPLVTAPLAKGLIEAFGVLPSFAILGISLTGIILVISITLKLPPVGWKPQNWTPKQIETSKNQRRQLLRSPSFYALWFCYTIGTFVGLSAIGISSPVAQEIIQLDATTAAITVSIFAVFNGIGRPLFGWLTDRLQPKGAAIISYVLILIASILMLSAGEGQALTYLVAFSLFWLCLGGWLAIAPTATLILFPPEDYAKNYGIVFTAYGAGALLGTLAIGQLRDLFGSYTYAFYPTAILAIIGIIIAQFKLRA</sequence>
<dbReference type="OrthoDB" id="182417at2"/>
<dbReference type="InterPro" id="IPR011701">
    <property type="entry name" value="MFS"/>
</dbReference>